<dbReference type="InterPro" id="IPR001737">
    <property type="entry name" value="KsgA/Erm"/>
</dbReference>
<dbReference type="SUPFAM" id="SSF53335">
    <property type="entry name" value="S-adenosyl-L-methionine-dependent methyltransferases"/>
    <property type="match status" value="1"/>
</dbReference>
<dbReference type="InterPro" id="IPR023165">
    <property type="entry name" value="rRNA_Ade_diMease-like_C"/>
</dbReference>
<evidence type="ECO:0000256" key="4">
    <source>
        <dbReference type="ARBA" id="ARBA00022691"/>
    </source>
</evidence>
<keyword evidence="10" id="KW-1185">Reference proteome</keyword>
<dbReference type="GO" id="GO:0034245">
    <property type="term" value="C:mitochondrial DNA-directed RNA polymerase complex"/>
    <property type="evidence" value="ECO:0007669"/>
    <property type="project" value="TreeGrafter"/>
</dbReference>
<gene>
    <name evidence="9" type="ORF">AW171_hschr255</name>
</gene>
<dbReference type="GO" id="GO:0034246">
    <property type="term" value="F:mitochondrial transcription factor activity"/>
    <property type="evidence" value="ECO:0007669"/>
    <property type="project" value="TreeGrafter"/>
</dbReference>
<organism evidence="9 10">
    <name type="scientific">Eremothecium sinecaudum</name>
    <dbReference type="NCBI Taxonomy" id="45286"/>
    <lineage>
        <taxon>Eukaryota</taxon>
        <taxon>Fungi</taxon>
        <taxon>Dikarya</taxon>
        <taxon>Ascomycota</taxon>
        <taxon>Saccharomycotina</taxon>
        <taxon>Saccharomycetes</taxon>
        <taxon>Saccharomycetales</taxon>
        <taxon>Saccharomycetaceae</taxon>
        <taxon>Eremothecium</taxon>
    </lineage>
</organism>
<dbReference type="Gene3D" id="1.10.8.100">
    <property type="entry name" value="Ribosomal RNA adenine dimethylase-like, domain 2"/>
    <property type="match status" value="1"/>
</dbReference>
<evidence type="ECO:0000256" key="1">
    <source>
        <dbReference type="ARBA" id="ARBA00004173"/>
    </source>
</evidence>
<proteinExistence type="inferred from homology"/>
<evidence type="ECO:0000256" key="6">
    <source>
        <dbReference type="ARBA" id="ARBA00024915"/>
    </source>
</evidence>
<evidence type="ECO:0000256" key="7">
    <source>
        <dbReference type="PROSITE-ProRule" id="PRU01026"/>
    </source>
</evidence>
<feature type="binding site" evidence="7">
    <location>
        <position position="82"/>
    </location>
    <ligand>
        <name>S-adenosyl-L-methionine</name>
        <dbReference type="ChEBI" id="CHEBI:59789"/>
    </ligand>
</feature>
<reference evidence="9 10" key="1">
    <citation type="submission" date="2016-01" db="EMBL/GenBank/DDBJ databases">
        <title>Genome sequence of the yeast Holleya sinecauda.</title>
        <authorList>
            <person name="Dietrich F.S."/>
        </authorList>
    </citation>
    <scope>NUCLEOTIDE SEQUENCE [LARGE SCALE GENOMIC DNA]</scope>
    <source>
        <strain evidence="9 10">ATCC 58844</strain>
    </source>
</reference>
<dbReference type="InterPro" id="IPR029063">
    <property type="entry name" value="SAM-dependent_MTases_sf"/>
</dbReference>
<keyword evidence="8" id="KW-0698">rRNA processing</keyword>
<dbReference type="STRING" id="45286.A0A125RDT6"/>
<keyword evidence="3 7" id="KW-0808">Transferase</keyword>
<comment type="subcellular location">
    <subcellularLocation>
        <location evidence="1">Mitochondrion</location>
    </subcellularLocation>
</comment>
<dbReference type="PROSITE" id="PS51689">
    <property type="entry name" value="SAM_RNA_A_N6_MT"/>
    <property type="match status" value="1"/>
</dbReference>
<evidence type="ECO:0000256" key="8">
    <source>
        <dbReference type="RuleBase" id="RU362106"/>
    </source>
</evidence>
<evidence type="ECO:0000313" key="9">
    <source>
        <dbReference type="EMBL" id="AMD18550.1"/>
    </source>
</evidence>
<dbReference type="GO" id="GO:0003723">
    <property type="term" value="F:RNA binding"/>
    <property type="evidence" value="ECO:0007669"/>
    <property type="project" value="UniProtKB-UniRule"/>
</dbReference>
<evidence type="ECO:0000256" key="3">
    <source>
        <dbReference type="ARBA" id="ARBA00022679"/>
    </source>
</evidence>
<evidence type="ECO:0000256" key="5">
    <source>
        <dbReference type="ARBA" id="ARBA00022884"/>
    </source>
</evidence>
<dbReference type="Pfam" id="PF00398">
    <property type="entry name" value="RrnaAD"/>
    <property type="match status" value="1"/>
</dbReference>
<dbReference type="OrthoDB" id="16079at2759"/>
<dbReference type="PANTHER" id="PTHR11727">
    <property type="entry name" value="DIMETHYLADENOSINE TRANSFERASE"/>
    <property type="match status" value="1"/>
</dbReference>
<comment type="function">
    <text evidence="6">Mitochondrial transcription factor that confers selective promoter recognition on the core subunit of the yeast mitochondrial RNA polymerase. Interacts with DNA in a non-specific manner.</text>
</comment>
<comment type="similarity">
    <text evidence="7 8">Belongs to the class I-like SAM-binding methyltransferase superfamily. rRNA adenine N(6)-methyltransferase family.</text>
</comment>
<dbReference type="RefSeq" id="XP_017985546.1">
    <property type="nucleotide sequence ID" value="XM_018130358.1"/>
</dbReference>
<dbReference type="Proteomes" id="UP000243052">
    <property type="component" value="Chromosome ii"/>
</dbReference>
<dbReference type="AlphaFoldDB" id="A0A125RDT6"/>
<dbReference type="GO" id="GO:0000179">
    <property type="term" value="F:rRNA (adenine-N6,N6-)-dimethyltransferase activity"/>
    <property type="evidence" value="ECO:0007669"/>
    <property type="project" value="UniProtKB-UniRule"/>
</dbReference>
<keyword evidence="2 7" id="KW-0489">Methyltransferase</keyword>
<comment type="caution">
    <text evidence="7">Lacks conserved residue(s) required for the propagation of feature annotation.</text>
</comment>
<dbReference type="Gene3D" id="3.40.50.150">
    <property type="entry name" value="Vaccinia Virus protein VP39"/>
    <property type="match status" value="1"/>
</dbReference>
<accession>A0A125RDT6</accession>
<dbReference type="GO" id="GO:0006391">
    <property type="term" value="P:transcription initiation at mitochondrial promoter"/>
    <property type="evidence" value="ECO:0007669"/>
    <property type="project" value="TreeGrafter"/>
</dbReference>
<protein>
    <recommendedName>
        <fullName evidence="8">rRNA adenine N(6)-methyltransferase</fullName>
        <ecNumber evidence="8">2.1.1.-</ecNumber>
    </recommendedName>
</protein>
<name>A0A125RDT6_9SACH</name>
<keyword evidence="5 7" id="KW-0694">RNA-binding</keyword>
<dbReference type="GeneID" id="28722222"/>
<evidence type="ECO:0000313" key="10">
    <source>
        <dbReference type="Proteomes" id="UP000243052"/>
    </source>
</evidence>
<dbReference type="EC" id="2.1.1.-" evidence="8"/>
<sequence>MSLLSKFSLQEYMKACGVVNMNCGRIVNTDRNLYKTIFTKLALEKQYPDTSKLQVVELYPAVGMSSLAFHEVYKPKLQVLMEPKLSFGKLIKSHLELISSIKLYPKHPYLWESFISLIEDKTIVVEKQSRDHIHDSFLIMGNLTDKSGEQLYMQYLQCVGNRNWLQRFGLVRMLFWVRHKTAIKILAPLHSGKRSRCSLMTEAFTNTKLVATTDQNIKEYDERVLKEHDPVIFSDQKDDYALVEICPKEHNIDLDNWDYCIQRLMIMRSTPLRDTLEILGHGASEYLRPRLKDTLLSLRPMDLTVEDFSTIAREFANWPFKPTSLIDFYEPTEDH</sequence>
<dbReference type="GO" id="GO:0005759">
    <property type="term" value="C:mitochondrial matrix"/>
    <property type="evidence" value="ECO:0007669"/>
    <property type="project" value="TreeGrafter"/>
</dbReference>
<feature type="binding site" evidence="7">
    <location>
        <position position="142"/>
    </location>
    <ligand>
        <name>S-adenosyl-L-methionine</name>
        <dbReference type="ChEBI" id="CHEBI:59789"/>
    </ligand>
</feature>
<dbReference type="PANTHER" id="PTHR11727:SF17">
    <property type="entry name" value="DIMETHYLADENOSINE TRANSFERASE 1, MITOCHONDRIAL"/>
    <property type="match status" value="1"/>
</dbReference>
<dbReference type="EMBL" id="CP014242">
    <property type="protein sequence ID" value="AMD18550.1"/>
    <property type="molecule type" value="Genomic_DNA"/>
</dbReference>
<keyword evidence="4 7" id="KW-0949">S-adenosyl-L-methionine</keyword>
<evidence type="ECO:0000256" key="2">
    <source>
        <dbReference type="ARBA" id="ARBA00022603"/>
    </source>
</evidence>